<sequence length="514" mass="61015">MSLQNMIDSINELHTKYKDQPDVLCKMEEYMNKQLPHALDLFVERINRKHNLEKQSNIYIDKFINNPEQQYFYIPHSDLFIFYNGENYVLINEDTIWHILLTDISTKPHLIPWKHKIKNSVIKKIKEDKSLLSSIPESCTIQYIIQHLTPILFRSKSEAKYFLTLLGDNILKKSTQICQFARLESKDFLTCLRDHMQCILGTQCLPINTIKFKYHNQTFKDCKIISFNDSVKIRSCWDSFLKSHILDIIAVACHYSNQFQSANNYIESHCQHTEAIDSISYLSKTNSELLINKFISEWLEPSTDSGEIKWVEMYYLWKSFIRTECRFPIMPVYIKNLKTALSAQLNYNESLDLYSTVTSSKLSYVKTFQSFWKETIIEGDDEFEISELWSLYLKWMLEKGANVEVINEEKMHFLLEHFAGSSITGNFITSIKCNLWDKQAEMEDIINQLKVDYDFCQEEDISIYKLYQDYCKRILDTTSKRTVSKKYFEKYITKIIPSEYIKDNQLLKKYWSEF</sequence>
<dbReference type="EMBL" id="MN738892">
    <property type="protein sequence ID" value="QHT30123.1"/>
    <property type="molecule type" value="Genomic_DNA"/>
</dbReference>
<dbReference type="AlphaFoldDB" id="A0A6C0ENR4"/>
<proteinExistence type="predicted"/>
<organism evidence="1">
    <name type="scientific">viral metagenome</name>
    <dbReference type="NCBI Taxonomy" id="1070528"/>
    <lineage>
        <taxon>unclassified sequences</taxon>
        <taxon>metagenomes</taxon>
        <taxon>organismal metagenomes</taxon>
    </lineage>
</organism>
<reference evidence="1" key="1">
    <citation type="journal article" date="2020" name="Nature">
        <title>Giant virus diversity and host interactions through global metagenomics.</title>
        <authorList>
            <person name="Schulz F."/>
            <person name="Roux S."/>
            <person name="Paez-Espino D."/>
            <person name="Jungbluth S."/>
            <person name="Walsh D.A."/>
            <person name="Denef V.J."/>
            <person name="McMahon K.D."/>
            <person name="Konstantinidis K.T."/>
            <person name="Eloe-Fadrosh E.A."/>
            <person name="Kyrpides N.C."/>
            <person name="Woyke T."/>
        </authorList>
    </citation>
    <scope>NUCLEOTIDE SEQUENCE</scope>
    <source>
        <strain evidence="1">GVMAG-M-3300009149-34</strain>
    </source>
</reference>
<name>A0A6C0ENR4_9ZZZZ</name>
<protein>
    <submittedName>
        <fullName evidence="1">Uncharacterized protein</fullName>
    </submittedName>
</protein>
<evidence type="ECO:0000313" key="1">
    <source>
        <dbReference type="EMBL" id="QHT30123.1"/>
    </source>
</evidence>
<accession>A0A6C0ENR4</accession>